<comment type="subcellular location">
    <subcellularLocation>
        <location evidence="1">Cell membrane</location>
        <topology evidence="1">Multi-pass membrane protein</topology>
    </subcellularLocation>
</comment>
<evidence type="ECO:0000313" key="7">
    <source>
        <dbReference type="EMBL" id="OPX46101.1"/>
    </source>
</evidence>
<proteinExistence type="predicted"/>
<dbReference type="CDD" id="cd13124">
    <property type="entry name" value="MATE_SpoVB_like"/>
    <property type="match status" value="1"/>
</dbReference>
<keyword evidence="3 6" id="KW-0812">Transmembrane</keyword>
<feature type="transmembrane region" description="Helical" evidence="6">
    <location>
        <begin position="92"/>
        <end position="109"/>
    </location>
</feature>
<evidence type="ECO:0000256" key="2">
    <source>
        <dbReference type="ARBA" id="ARBA00022475"/>
    </source>
</evidence>
<feature type="transmembrane region" description="Helical" evidence="6">
    <location>
        <begin position="274"/>
        <end position="302"/>
    </location>
</feature>
<dbReference type="OrthoDB" id="9775950at2"/>
<reference evidence="7 9" key="1">
    <citation type="submission" date="2016-02" db="EMBL/GenBank/DDBJ databases">
        <title>Genome sequence of Clostridium thermobutyricum DSM 4928.</title>
        <authorList>
            <person name="Poehlein A."/>
            <person name="Daniel R."/>
        </authorList>
    </citation>
    <scope>NUCLEOTIDE SEQUENCE [LARGE SCALE GENOMIC DNA]</scope>
    <source>
        <strain evidence="7 9">DSM 4928</strain>
    </source>
</reference>
<evidence type="ECO:0000313" key="8">
    <source>
        <dbReference type="EMBL" id="OPX46138.1"/>
    </source>
</evidence>
<dbReference type="RefSeq" id="WP_080024090.1">
    <property type="nucleotide sequence ID" value="NZ_LTAY01000092.1"/>
</dbReference>
<protein>
    <submittedName>
        <fullName evidence="7">Putative cell division protein YtgP</fullName>
    </submittedName>
</protein>
<evidence type="ECO:0000256" key="5">
    <source>
        <dbReference type="ARBA" id="ARBA00023136"/>
    </source>
</evidence>
<evidence type="ECO:0000256" key="3">
    <source>
        <dbReference type="ARBA" id="ARBA00022692"/>
    </source>
</evidence>
<dbReference type="EMBL" id="LTAY01000092">
    <property type="protein sequence ID" value="OPX46101.1"/>
    <property type="molecule type" value="Genomic_DNA"/>
</dbReference>
<keyword evidence="2" id="KW-1003">Cell membrane</keyword>
<dbReference type="PIRSF" id="PIRSF038958">
    <property type="entry name" value="PG_synth_SpoVB"/>
    <property type="match status" value="1"/>
</dbReference>
<feature type="transmembrane region" description="Helical" evidence="6">
    <location>
        <begin position="152"/>
        <end position="176"/>
    </location>
</feature>
<organism evidence="7 9">
    <name type="scientific">Clostridium thermobutyricum DSM 4928</name>
    <dbReference type="NCBI Taxonomy" id="1121339"/>
    <lineage>
        <taxon>Bacteria</taxon>
        <taxon>Bacillati</taxon>
        <taxon>Bacillota</taxon>
        <taxon>Clostridia</taxon>
        <taxon>Eubacteriales</taxon>
        <taxon>Clostridiaceae</taxon>
        <taxon>Clostridium</taxon>
    </lineage>
</organism>
<keyword evidence="4 6" id="KW-1133">Transmembrane helix</keyword>
<feature type="transmembrane region" description="Helical" evidence="6">
    <location>
        <begin position="51"/>
        <end position="71"/>
    </location>
</feature>
<feature type="transmembrane region" description="Helical" evidence="6">
    <location>
        <begin position="121"/>
        <end position="140"/>
    </location>
</feature>
<feature type="transmembrane region" description="Helical" evidence="6">
    <location>
        <begin position="413"/>
        <end position="434"/>
    </location>
</feature>
<evidence type="ECO:0000256" key="4">
    <source>
        <dbReference type="ARBA" id="ARBA00022989"/>
    </source>
</evidence>
<feature type="transmembrane region" description="Helical" evidence="6">
    <location>
        <begin position="389"/>
        <end position="407"/>
    </location>
</feature>
<dbReference type="InterPro" id="IPR050833">
    <property type="entry name" value="Poly_Biosynth_Transport"/>
</dbReference>
<dbReference type="AlphaFoldDB" id="A0A1V4SS31"/>
<feature type="transmembrane region" description="Helical" evidence="6">
    <location>
        <begin position="12"/>
        <end position="31"/>
    </location>
</feature>
<comment type="caution">
    <text evidence="7">The sequence shown here is derived from an EMBL/GenBank/DDBJ whole genome shotgun (WGS) entry which is preliminary data.</text>
</comment>
<feature type="transmembrane region" description="Helical" evidence="6">
    <location>
        <begin position="357"/>
        <end position="377"/>
    </location>
</feature>
<keyword evidence="5 6" id="KW-0472">Membrane</keyword>
<dbReference type="InterPro" id="IPR024923">
    <property type="entry name" value="PG_synth_SpoVB"/>
</dbReference>
<dbReference type="InterPro" id="IPR002797">
    <property type="entry name" value="Polysacc_synth"/>
</dbReference>
<keyword evidence="7" id="KW-0132">Cell division</keyword>
<evidence type="ECO:0000256" key="1">
    <source>
        <dbReference type="ARBA" id="ARBA00004651"/>
    </source>
</evidence>
<name>A0A1V4SS31_9CLOT</name>
<feature type="transmembrane region" description="Helical" evidence="6">
    <location>
        <begin position="323"/>
        <end position="342"/>
    </location>
</feature>
<dbReference type="EMBL" id="LTAY01000092">
    <property type="protein sequence ID" value="OPX46138.1"/>
    <property type="molecule type" value="Genomic_DNA"/>
</dbReference>
<keyword evidence="7" id="KW-0131">Cell cycle</keyword>
<feature type="transmembrane region" description="Helical" evidence="6">
    <location>
        <begin position="234"/>
        <end position="254"/>
    </location>
</feature>
<dbReference type="Proteomes" id="UP000191448">
    <property type="component" value="Unassembled WGS sequence"/>
</dbReference>
<accession>A0A1V4SS31</accession>
<feature type="transmembrane region" description="Helical" evidence="6">
    <location>
        <begin position="446"/>
        <end position="466"/>
    </location>
</feature>
<dbReference type="GO" id="GO:0051301">
    <property type="term" value="P:cell division"/>
    <property type="evidence" value="ECO:0007669"/>
    <property type="project" value="UniProtKB-KW"/>
</dbReference>
<sequence>MKEQSSVTKGFMILSFAGIISKVLSAFYVPLLTRIIGTTGMGIYGKGYDVFMFVYAVTTMGCQPAVAKVISELKATGNEKDSERALKISRKMFGLIGGIAAVLVIILAYPVAKFTNTEPAVFSIMFLGPSVFLTAVLAAYRGYFQGRDMMHGIAISQVLEQILNVIISLLCAFLFMKISLPLGAAGGTVGTSVGALIAVIYLISIYERKIKRKKLNTDENIGKDISDHAIKRKIFAYALPITLIAGIQNFGGMVDMFNVNDRLLHAGFNLDQANALYGLFVQYRVLIGLPLIIITSLTTIILPSIAKNYALRNRKAIIKEINFGFRLTFAITIPAAVGMSLLSKEIYMLLFNTDKGSYIMMLGSFILIFMSIAQVQSSILQGMSKFRPLITAFFIGVIFKVLGNYIFVGIPKLNIIGVLIGNFFYFAVPSFLCYKTLRRTVKYRIPVLRVCIKPIIASIVMGIVIFGLKFPLESITLMVSSRMIKWIFILVYTIILTGIGAFVYFIVMIKIGGLRKSDLESMSPKIYRLIPGFLRNQMR</sequence>
<dbReference type="Pfam" id="PF01943">
    <property type="entry name" value="Polysacc_synt"/>
    <property type="match status" value="1"/>
</dbReference>
<evidence type="ECO:0000313" key="9">
    <source>
        <dbReference type="Proteomes" id="UP000191448"/>
    </source>
</evidence>
<dbReference type="PANTHER" id="PTHR30250">
    <property type="entry name" value="PST FAMILY PREDICTED COLANIC ACID TRANSPORTER"/>
    <property type="match status" value="1"/>
</dbReference>
<dbReference type="PANTHER" id="PTHR30250:SF21">
    <property type="entry name" value="LIPID II FLIPPASE MURJ"/>
    <property type="match status" value="1"/>
</dbReference>
<dbReference type="GO" id="GO:0005886">
    <property type="term" value="C:plasma membrane"/>
    <property type="evidence" value="ECO:0007669"/>
    <property type="project" value="UniProtKB-SubCell"/>
</dbReference>
<feature type="transmembrane region" description="Helical" evidence="6">
    <location>
        <begin position="486"/>
        <end position="507"/>
    </location>
</feature>
<gene>
    <name evidence="7" type="primary">ytgP_1</name>
    <name evidence="8" type="synonym">ytgP_2</name>
    <name evidence="7" type="ORF">CLTHE_29180</name>
    <name evidence="8" type="ORF">CLTHE_29550</name>
</gene>
<feature type="transmembrane region" description="Helical" evidence="6">
    <location>
        <begin position="182"/>
        <end position="206"/>
    </location>
</feature>
<evidence type="ECO:0000256" key="6">
    <source>
        <dbReference type="SAM" id="Phobius"/>
    </source>
</evidence>